<protein>
    <submittedName>
        <fullName evidence="1">Uncharacterized protein</fullName>
    </submittedName>
</protein>
<name>A0ACD5XUM2_AVESA</name>
<sequence length="619" mass="66376">MDLNLYLGLPPLPRPPGRLGAAMDCPAPAGSPVPEAATPGDEPAAGLPAPPPLPPVFSPFNELSTPEIPLIDPILVDWLDGLDTDSDEDTLDAGELAEALGVPSEYGLSTDSEEDTLEAGERAQASDASSDDGLSSESEDTLDASSSHDDYMPLPDLVIPEPEVPSSHDVYMLLPDLVIPEPEVPTVDEPEGLLAEEEMLALPLEDWEPDAPSTTDIWGAHFPMIFAQSDILSTDSEEALDAGEPSVAFDAPSHDANTSPPLPPTQLPLAGLEGVRLEWVERLSHSDRVAPAAAAEMVSTRQSVEGAIEDTTPELRFQRLIQVSEQHRIARPGPVSRSQRATSPEFEAERLLHAIQRSHSSLDASRRQNLDANGKMGGTGAVKKDANCGCNGNFECNICLDAAKEPVVTPCGHLFCWPCLYQWLHGHSVHSECPVCKGEVLEVNVTPIYGRGGGERDASSSDVPPRPSANRSEGMRQQLQMPDPRGIESMVRRLIENQDHLSGQAAQPAGGVEVTVFPEGLRRLSRIHRQQRTASLVAPSPIVRPVPRYAARESGSPAQLPSSNSDNAAPSVPQQSSSMEQASTSSTVAVIVGQAAQSRRSRPPSEPTATRRTRRRQQH</sequence>
<evidence type="ECO:0000313" key="1">
    <source>
        <dbReference type="EnsemblPlants" id="AVESA.00010b.r2.5AG0857440.1.CDS.1"/>
    </source>
</evidence>
<evidence type="ECO:0000313" key="2">
    <source>
        <dbReference type="Proteomes" id="UP001732700"/>
    </source>
</evidence>
<reference evidence="1" key="1">
    <citation type="submission" date="2021-05" db="EMBL/GenBank/DDBJ databases">
        <authorList>
            <person name="Scholz U."/>
            <person name="Mascher M."/>
            <person name="Fiebig A."/>
        </authorList>
    </citation>
    <scope>NUCLEOTIDE SEQUENCE [LARGE SCALE GENOMIC DNA]</scope>
</reference>
<reference evidence="1" key="2">
    <citation type="submission" date="2025-09" db="UniProtKB">
        <authorList>
            <consortium name="EnsemblPlants"/>
        </authorList>
    </citation>
    <scope>IDENTIFICATION</scope>
</reference>
<dbReference type="EnsemblPlants" id="AVESA.00010b.r2.5AG0857440.1">
    <property type="protein sequence ID" value="AVESA.00010b.r2.5AG0857440.1.CDS.1"/>
    <property type="gene ID" value="AVESA.00010b.r2.5AG0857440"/>
</dbReference>
<proteinExistence type="predicted"/>
<keyword evidence="2" id="KW-1185">Reference proteome</keyword>
<accession>A0ACD5XUM2</accession>
<dbReference type="Proteomes" id="UP001732700">
    <property type="component" value="Chromosome 5A"/>
</dbReference>
<organism evidence="1 2">
    <name type="scientific">Avena sativa</name>
    <name type="common">Oat</name>
    <dbReference type="NCBI Taxonomy" id="4498"/>
    <lineage>
        <taxon>Eukaryota</taxon>
        <taxon>Viridiplantae</taxon>
        <taxon>Streptophyta</taxon>
        <taxon>Embryophyta</taxon>
        <taxon>Tracheophyta</taxon>
        <taxon>Spermatophyta</taxon>
        <taxon>Magnoliopsida</taxon>
        <taxon>Liliopsida</taxon>
        <taxon>Poales</taxon>
        <taxon>Poaceae</taxon>
        <taxon>BOP clade</taxon>
        <taxon>Pooideae</taxon>
        <taxon>Poodae</taxon>
        <taxon>Poeae</taxon>
        <taxon>Poeae Chloroplast Group 1 (Aveneae type)</taxon>
        <taxon>Aveninae</taxon>
        <taxon>Avena</taxon>
    </lineage>
</organism>